<feature type="non-terminal residue" evidence="2">
    <location>
        <position position="1"/>
    </location>
</feature>
<dbReference type="EMBL" id="CAJOBP010030631">
    <property type="protein sequence ID" value="CAF4658451.1"/>
    <property type="molecule type" value="Genomic_DNA"/>
</dbReference>
<evidence type="ECO:0000313" key="2">
    <source>
        <dbReference type="EMBL" id="CAF4658451.1"/>
    </source>
</evidence>
<gene>
    <name evidence="2" type="ORF">UJA718_LOCUS34124</name>
</gene>
<feature type="region of interest" description="Disordered" evidence="1">
    <location>
        <begin position="41"/>
        <end position="65"/>
    </location>
</feature>
<sequence length="274" mass="30814">VKKENSDSIVRGILNNSMKYNHEKASADSLPTLVRMLNGSSVQNDSTKMPTSQQQPQINQTKQNNVPLNPETIQQQHIDFIKKYTAAKEKLESQLEQARKQEIANGGQTSDVMKRNTILNKLSQLENIKNKHLARTLELRRQSQQITTAVPVNNMEQKDLLSSSFTPIPSPKSMGYIPIENNGQTPISSPMPPSYNSPITPFYSPGYQHQRNSPPIYRPTASQYDLGQTSAPFHDLHTRVKTPVFDEFLLPPSTPSYIPVNNQSLSVHSYMNVS</sequence>
<name>A0A821FZ70_9BILA</name>
<feature type="non-terminal residue" evidence="2">
    <location>
        <position position="274"/>
    </location>
</feature>
<feature type="compositionally biased region" description="Polar residues" evidence="1">
    <location>
        <begin position="41"/>
        <end position="52"/>
    </location>
</feature>
<evidence type="ECO:0000256" key="1">
    <source>
        <dbReference type="SAM" id="MobiDB-lite"/>
    </source>
</evidence>
<dbReference type="AlphaFoldDB" id="A0A821FZ70"/>
<comment type="caution">
    <text evidence="2">The sequence shown here is derived from an EMBL/GenBank/DDBJ whole genome shotgun (WGS) entry which is preliminary data.</text>
</comment>
<proteinExistence type="predicted"/>
<accession>A0A821FZ70</accession>
<keyword evidence="3" id="KW-1185">Reference proteome</keyword>
<evidence type="ECO:0000313" key="3">
    <source>
        <dbReference type="Proteomes" id="UP000663873"/>
    </source>
</evidence>
<reference evidence="2" key="1">
    <citation type="submission" date="2021-02" db="EMBL/GenBank/DDBJ databases">
        <authorList>
            <person name="Nowell W R."/>
        </authorList>
    </citation>
    <scope>NUCLEOTIDE SEQUENCE</scope>
</reference>
<organism evidence="2 3">
    <name type="scientific">Rotaria socialis</name>
    <dbReference type="NCBI Taxonomy" id="392032"/>
    <lineage>
        <taxon>Eukaryota</taxon>
        <taxon>Metazoa</taxon>
        <taxon>Spiralia</taxon>
        <taxon>Gnathifera</taxon>
        <taxon>Rotifera</taxon>
        <taxon>Eurotatoria</taxon>
        <taxon>Bdelloidea</taxon>
        <taxon>Philodinida</taxon>
        <taxon>Philodinidae</taxon>
        <taxon>Rotaria</taxon>
    </lineage>
</organism>
<dbReference type="Proteomes" id="UP000663873">
    <property type="component" value="Unassembled WGS sequence"/>
</dbReference>
<protein>
    <submittedName>
        <fullName evidence="2">Uncharacterized protein</fullName>
    </submittedName>
</protein>
<feature type="compositionally biased region" description="Low complexity" evidence="1">
    <location>
        <begin position="53"/>
        <end position="65"/>
    </location>
</feature>